<dbReference type="SUPFAM" id="SSF68906">
    <property type="entry name" value="SAP domain"/>
    <property type="match status" value="1"/>
</dbReference>
<accession>A0AA91T331</accession>
<feature type="compositionally biased region" description="Basic and acidic residues" evidence="3">
    <location>
        <begin position="15"/>
        <end position="30"/>
    </location>
</feature>
<dbReference type="Proteomes" id="UP000195602">
    <property type="component" value="Unassembled WGS sequence"/>
</dbReference>
<dbReference type="InterPro" id="IPR003034">
    <property type="entry name" value="SAP_dom"/>
</dbReference>
<feature type="compositionally biased region" description="Basic and acidic residues" evidence="3">
    <location>
        <begin position="65"/>
        <end position="77"/>
    </location>
</feature>
<dbReference type="GO" id="GO:0016973">
    <property type="term" value="P:poly(A)+ mRNA export from nucleus"/>
    <property type="evidence" value="ECO:0007669"/>
    <property type="project" value="TreeGrafter"/>
</dbReference>
<dbReference type="PANTHER" id="PTHR46551:SF1">
    <property type="entry name" value="SAP DOMAIN-CONTAINING RIBONUCLEOPROTEIN"/>
    <property type="match status" value="1"/>
</dbReference>
<keyword evidence="1" id="KW-0597">Phosphoprotein</keyword>
<gene>
    <name evidence="5" type="ORF">A9F13_04g03586</name>
</gene>
<dbReference type="InterPro" id="IPR040746">
    <property type="entry name" value="THO1_MOS11_C"/>
</dbReference>
<name>A0AA91T331_CLALS</name>
<organism evidence="5 6">
    <name type="scientific">Clavispora lusitaniae</name>
    <name type="common">Candida lusitaniae</name>
    <dbReference type="NCBI Taxonomy" id="36911"/>
    <lineage>
        <taxon>Eukaryota</taxon>
        <taxon>Fungi</taxon>
        <taxon>Dikarya</taxon>
        <taxon>Ascomycota</taxon>
        <taxon>Saccharomycotina</taxon>
        <taxon>Pichiomycetes</taxon>
        <taxon>Metschnikowiaceae</taxon>
        <taxon>Clavispora</taxon>
    </lineage>
</organism>
<dbReference type="Gene3D" id="1.10.720.30">
    <property type="entry name" value="SAP domain"/>
    <property type="match status" value="1"/>
</dbReference>
<dbReference type="PROSITE" id="PS50800">
    <property type="entry name" value="SAP"/>
    <property type="match status" value="1"/>
</dbReference>
<evidence type="ECO:0000256" key="3">
    <source>
        <dbReference type="SAM" id="MobiDB-lite"/>
    </source>
</evidence>
<comment type="caution">
    <text evidence="5">The sequence shown here is derived from an EMBL/GenBank/DDBJ whole genome shotgun (WGS) entry which is preliminary data.</text>
</comment>
<evidence type="ECO:0000256" key="2">
    <source>
        <dbReference type="ARBA" id="ARBA00046328"/>
    </source>
</evidence>
<dbReference type="SMART" id="SM00513">
    <property type="entry name" value="SAP"/>
    <property type="match status" value="1"/>
</dbReference>
<evidence type="ECO:0000259" key="4">
    <source>
        <dbReference type="PROSITE" id="PS50800"/>
    </source>
</evidence>
<dbReference type="PANTHER" id="PTHR46551">
    <property type="entry name" value="SAP DOMAIN-CONTAINING RIBONUCLEOPROTEIN"/>
    <property type="match status" value="1"/>
</dbReference>
<dbReference type="Pfam" id="PF18592">
    <property type="entry name" value="Tho1_MOS11_C"/>
    <property type="match status" value="1"/>
</dbReference>
<dbReference type="InterPro" id="IPR052240">
    <property type="entry name" value="SAP_domain_ribonucleoprotein"/>
</dbReference>
<dbReference type="KEGG" id="clus:A9F13_04g03586"/>
<sequence>MSDYASFTVAQLKEKLKAKDLPTDGKKADLVQRLTEADSASETAAPEPEETTETPAAPEAEESKEEAKDEKENKPAEEAQEEAEPEEPERKPLGPEERKQLAVDLLTKKIKRAEKFGDEASAQAARKDLARVEKFGVDAGTALAKEIGYMHKSINTGLKVQQRRGILRKRRKN</sequence>
<proteinExistence type="inferred from homology"/>
<reference evidence="5 6" key="1">
    <citation type="submission" date="2017-04" db="EMBL/GenBank/DDBJ databases">
        <title>Draft genome of the yeast Clavispora lusitaniae type strain CBS 6936.</title>
        <authorList>
            <person name="Durrens P."/>
            <person name="Klopp C."/>
            <person name="Biteau N."/>
            <person name="Fitton-Ouhabi V."/>
            <person name="Dementhon K."/>
            <person name="Accoceberry I."/>
            <person name="Sherman D.J."/>
            <person name="Noel T."/>
        </authorList>
    </citation>
    <scope>NUCLEOTIDE SEQUENCE [LARGE SCALE GENOMIC DNA]</scope>
    <source>
        <strain evidence="5 6">CBS 6936</strain>
    </source>
</reference>
<feature type="compositionally biased region" description="Low complexity" evidence="3">
    <location>
        <begin position="37"/>
        <end position="46"/>
    </location>
</feature>
<protein>
    <recommendedName>
        <fullName evidence="4">SAP domain-containing protein</fullName>
    </recommendedName>
</protein>
<dbReference type="Pfam" id="PF02037">
    <property type="entry name" value="SAP"/>
    <property type="match status" value="1"/>
</dbReference>
<feature type="compositionally biased region" description="Basic and acidic residues" evidence="3">
    <location>
        <begin position="88"/>
        <end position="101"/>
    </location>
</feature>
<evidence type="ECO:0000313" key="6">
    <source>
        <dbReference type="Proteomes" id="UP000195602"/>
    </source>
</evidence>
<dbReference type="AlphaFoldDB" id="A0AA91T331"/>
<feature type="domain" description="SAP" evidence="4">
    <location>
        <begin position="4"/>
        <end position="38"/>
    </location>
</feature>
<dbReference type="InterPro" id="IPR036361">
    <property type="entry name" value="SAP_dom_sf"/>
</dbReference>
<comment type="similarity">
    <text evidence="2">Belongs to the SAP domain-containing ribonucleoprotein family.</text>
</comment>
<feature type="compositionally biased region" description="Acidic residues" evidence="3">
    <location>
        <begin position="78"/>
        <end position="87"/>
    </location>
</feature>
<evidence type="ECO:0000256" key="1">
    <source>
        <dbReference type="ARBA" id="ARBA00022553"/>
    </source>
</evidence>
<feature type="region of interest" description="Disordered" evidence="3">
    <location>
        <begin position="15"/>
        <end position="102"/>
    </location>
</feature>
<dbReference type="GO" id="GO:0005634">
    <property type="term" value="C:nucleus"/>
    <property type="evidence" value="ECO:0007669"/>
    <property type="project" value="TreeGrafter"/>
</dbReference>
<evidence type="ECO:0000313" key="5">
    <source>
        <dbReference type="EMBL" id="OVF09844.1"/>
    </source>
</evidence>
<dbReference type="EMBL" id="LYUB02000004">
    <property type="protein sequence ID" value="OVF09844.1"/>
    <property type="molecule type" value="Genomic_DNA"/>
</dbReference>